<dbReference type="AlphaFoldDB" id="F9LWD8"/>
<accession>F9LWD8</accession>
<evidence type="ECO:0008006" key="4">
    <source>
        <dbReference type="Google" id="ProtNLM"/>
    </source>
</evidence>
<dbReference type="EMBL" id="AFUB01000023">
    <property type="protein sequence ID" value="EGU67662.1"/>
    <property type="molecule type" value="Genomic_DNA"/>
</dbReference>
<reference evidence="2 3" key="1">
    <citation type="submission" date="2011-05" db="EMBL/GenBank/DDBJ databases">
        <authorList>
            <person name="Durkin A.S."/>
            <person name="Radune D."/>
            <person name="Hostetler J."/>
            <person name="Torralba M."/>
            <person name="Gillis M."/>
            <person name="Methe B."/>
            <person name="Sutton G."/>
            <person name="Nelson K.E."/>
        </authorList>
    </citation>
    <scope>NUCLEOTIDE SEQUENCE [LARGE SCALE GENOMIC DNA]</scope>
    <source>
        <strain evidence="2 3">SK95</strain>
    </source>
</reference>
<proteinExistence type="predicted"/>
<dbReference type="RefSeq" id="WP_000194052.1">
    <property type="nucleotide sequence ID" value="NZ_AFUB01000023.1"/>
</dbReference>
<dbReference type="PATRIC" id="fig|1000588.3.peg.715"/>
<gene>
    <name evidence="2" type="ORF">HMPREF9965_1719</name>
</gene>
<dbReference type="OrthoDB" id="1645191at2"/>
<sequence>MTQQYNNFEREFGWEDEIVQDSSYVLLEPGEYWFTVTKIERQRHIPNPNSRSKNPLPPCNKAVVTLSILNMEGDKKEITYNLFLHSRTEGMLSAFFGAIGLKKHGEPLKMDWNAVLNSVGVCNVKKAISTNGNEYNDIGFMVYADEVDVTKQLNTRPNLLNQNSYPQNGSNQNYQQPAYQQPQQPNFAQQPQAQAGYQAGQF</sequence>
<evidence type="ECO:0000256" key="1">
    <source>
        <dbReference type="SAM" id="MobiDB-lite"/>
    </source>
</evidence>
<organism evidence="2 3">
    <name type="scientific">Streptococcus mitis bv. 2 str. SK95</name>
    <dbReference type="NCBI Taxonomy" id="1000588"/>
    <lineage>
        <taxon>Bacteria</taxon>
        <taxon>Bacillati</taxon>
        <taxon>Bacillota</taxon>
        <taxon>Bacilli</taxon>
        <taxon>Lactobacillales</taxon>
        <taxon>Streptococcaceae</taxon>
        <taxon>Streptococcus</taxon>
    </lineage>
</organism>
<dbReference type="Proteomes" id="UP000003858">
    <property type="component" value="Unassembled WGS sequence"/>
</dbReference>
<evidence type="ECO:0000313" key="3">
    <source>
        <dbReference type="Proteomes" id="UP000003858"/>
    </source>
</evidence>
<feature type="compositionally biased region" description="Low complexity" evidence="1">
    <location>
        <begin position="171"/>
        <end position="202"/>
    </location>
</feature>
<feature type="compositionally biased region" description="Polar residues" evidence="1">
    <location>
        <begin position="158"/>
        <end position="170"/>
    </location>
</feature>
<protein>
    <recommendedName>
        <fullName evidence="4">Phage protein</fullName>
    </recommendedName>
</protein>
<feature type="region of interest" description="Disordered" evidence="1">
    <location>
        <begin position="158"/>
        <end position="202"/>
    </location>
</feature>
<comment type="caution">
    <text evidence="2">The sequence shown here is derived from an EMBL/GenBank/DDBJ whole genome shotgun (WGS) entry which is preliminary data.</text>
</comment>
<name>F9LWD8_STROR</name>
<evidence type="ECO:0000313" key="2">
    <source>
        <dbReference type="EMBL" id="EGU67662.1"/>
    </source>
</evidence>